<evidence type="ECO:0000313" key="3">
    <source>
        <dbReference type="Proteomes" id="UP000003157"/>
    </source>
</evidence>
<organism evidence="2 3">
    <name type="scientific">Coprobacillus cateniformis</name>
    <dbReference type="NCBI Taxonomy" id="100884"/>
    <lineage>
        <taxon>Bacteria</taxon>
        <taxon>Bacillati</taxon>
        <taxon>Bacillota</taxon>
        <taxon>Erysipelotrichia</taxon>
        <taxon>Erysipelotrichales</taxon>
        <taxon>Coprobacillaceae</taxon>
        <taxon>Coprobacillus</taxon>
    </lineage>
</organism>
<dbReference type="AlphaFoldDB" id="E7GAW5"/>
<sequence>MKKVYIFIVLGFMLGVSVHAKSQEPQYKIIANSNQESDIKEMYEVKGKLLEDFKTWVKGVDNKDQVLADHQSDYQATYKQGVYKIVLGKGKGKSLSGEMKVNYCESTKDIETKSFLFDWLF</sequence>
<dbReference type="STRING" id="100884.GCA_000269565_02002"/>
<feature type="signal peptide" evidence="1">
    <location>
        <begin position="1"/>
        <end position="20"/>
    </location>
</feature>
<dbReference type="RefSeq" id="WP_008789007.1">
    <property type="nucleotide sequence ID" value="NZ_AKCB01000001.1"/>
</dbReference>
<name>E7GAW5_9FIRM</name>
<protein>
    <submittedName>
        <fullName evidence="2">Uncharacterized protein</fullName>
    </submittedName>
</protein>
<dbReference type="OrthoDB" id="1643461at2"/>
<reference evidence="2 3" key="1">
    <citation type="submission" date="2010-12" db="EMBL/GenBank/DDBJ databases">
        <title>The Genome Sequence of Coprobacillus sp. strain 29_1.</title>
        <authorList>
            <consortium name="The Broad Institute Genome Sequencing Platform"/>
            <person name="Earl A."/>
            <person name="Ward D."/>
            <person name="Feldgarden M."/>
            <person name="Gevers D."/>
            <person name="Daigneault M."/>
            <person name="Sibley C.D."/>
            <person name="White A."/>
            <person name="Strauss J."/>
            <person name="Allen-Vercoe E."/>
            <person name="Young S.K."/>
            <person name="Zeng Q."/>
            <person name="Gargeya S."/>
            <person name="Fitzgerald M."/>
            <person name="Haas B."/>
            <person name="Abouelleil A."/>
            <person name="Alvarado L."/>
            <person name="Arachchi H.M."/>
            <person name="Berlin A."/>
            <person name="Brown A."/>
            <person name="Chapman S.B."/>
            <person name="Chen Z."/>
            <person name="Dunbar C."/>
            <person name="Freedman E."/>
            <person name="Gearin G."/>
            <person name="Gellesch M."/>
            <person name="Goldberg J."/>
            <person name="Griggs A."/>
            <person name="Gujja S."/>
            <person name="Heilman E."/>
            <person name="Heiman D."/>
            <person name="Howarth C."/>
            <person name="Larson L."/>
            <person name="Lui A."/>
            <person name="MacDonald P.J.P."/>
            <person name="Mehta T."/>
            <person name="Montmayeur A."/>
            <person name="Murphy C."/>
            <person name="Neiman D."/>
            <person name="Pearson M."/>
            <person name="Priest M."/>
            <person name="Roberts A."/>
            <person name="Saif S."/>
            <person name="Shea T."/>
            <person name="Shenoy N."/>
            <person name="Sisk P."/>
            <person name="Stolte C."/>
            <person name="Sykes S."/>
            <person name="White J."/>
            <person name="Yandava C."/>
            <person name="Nusbaum C."/>
            <person name="Birren B."/>
        </authorList>
    </citation>
    <scope>NUCLEOTIDE SEQUENCE [LARGE SCALE GENOMIC DNA]</scope>
    <source>
        <strain evidence="2 3">29_1</strain>
    </source>
</reference>
<keyword evidence="1" id="KW-0732">Signal</keyword>
<dbReference type="eggNOG" id="ENOG5032X15">
    <property type="taxonomic scope" value="Bacteria"/>
</dbReference>
<evidence type="ECO:0000313" key="2">
    <source>
        <dbReference type="EMBL" id="EFW04781.1"/>
    </source>
</evidence>
<gene>
    <name evidence="2" type="ORF">HMPREF9488_01905</name>
</gene>
<accession>E7GAW5</accession>
<evidence type="ECO:0000256" key="1">
    <source>
        <dbReference type="SAM" id="SignalP"/>
    </source>
</evidence>
<dbReference type="Proteomes" id="UP000003157">
    <property type="component" value="Unassembled WGS sequence"/>
</dbReference>
<dbReference type="GeneID" id="78229851"/>
<proteinExistence type="predicted"/>
<keyword evidence="3" id="KW-1185">Reference proteome</keyword>
<dbReference type="EMBL" id="ADKX01000033">
    <property type="protein sequence ID" value="EFW04781.1"/>
    <property type="molecule type" value="Genomic_DNA"/>
</dbReference>
<dbReference type="HOGENOM" id="CLU_2034100_0_0_9"/>
<comment type="caution">
    <text evidence="2">The sequence shown here is derived from an EMBL/GenBank/DDBJ whole genome shotgun (WGS) entry which is preliminary data.</text>
</comment>
<feature type="chain" id="PRO_5003220543" evidence="1">
    <location>
        <begin position="21"/>
        <end position="121"/>
    </location>
</feature>